<protein>
    <submittedName>
        <fullName evidence="7">Solute carrier family 2</fullName>
    </submittedName>
</protein>
<feature type="transmembrane region" description="Helical" evidence="5">
    <location>
        <begin position="453"/>
        <end position="472"/>
    </location>
</feature>
<evidence type="ECO:0000256" key="2">
    <source>
        <dbReference type="ARBA" id="ARBA00022692"/>
    </source>
</evidence>
<feature type="transmembrane region" description="Helical" evidence="5">
    <location>
        <begin position="111"/>
        <end position="128"/>
    </location>
</feature>
<feature type="transmembrane region" description="Helical" evidence="5">
    <location>
        <begin position="386"/>
        <end position="409"/>
    </location>
</feature>
<evidence type="ECO:0000256" key="5">
    <source>
        <dbReference type="SAM" id="Phobius"/>
    </source>
</evidence>
<evidence type="ECO:0000256" key="1">
    <source>
        <dbReference type="ARBA" id="ARBA00004141"/>
    </source>
</evidence>
<accession>F1L305</accession>
<dbReference type="SUPFAM" id="SSF103473">
    <property type="entry name" value="MFS general substrate transporter"/>
    <property type="match status" value="1"/>
</dbReference>
<dbReference type="PANTHER" id="PTHR23503">
    <property type="entry name" value="SOLUTE CARRIER FAMILY 2"/>
    <property type="match status" value="1"/>
</dbReference>
<dbReference type="AlphaFoldDB" id="F1L305"/>
<keyword evidence="3 5" id="KW-1133">Transmembrane helix</keyword>
<evidence type="ECO:0000256" key="4">
    <source>
        <dbReference type="ARBA" id="ARBA00023136"/>
    </source>
</evidence>
<dbReference type="InterPro" id="IPR045263">
    <property type="entry name" value="GLUT"/>
</dbReference>
<dbReference type="InterPro" id="IPR005828">
    <property type="entry name" value="MFS_sugar_transport-like"/>
</dbReference>
<keyword evidence="2 5" id="KW-0812">Transmembrane</keyword>
<feature type="transmembrane region" description="Helical" evidence="5">
    <location>
        <begin position="323"/>
        <end position="344"/>
    </location>
</feature>
<evidence type="ECO:0000313" key="7">
    <source>
        <dbReference type="EMBL" id="ADY44509.1"/>
    </source>
</evidence>
<feature type="transmembrane region" description="Helical" evidence="5">
    <location>
        <begin position="351"/>
        <end position="374"/>
    </location>
</feature>
<proteinExistence type="evidence at transcript level"/>
<feature type="transmembrane region" description="Helical" evidence="5">
    <location>
        <begin position="140"/>
        <end position="159"/>
    </location>
</feature>
<organism evidence="7">
    <name type="scientific">Ascaris suum</name>
    <name type="common">Pig roundworm</name>
    <name type="synonym">Ascaris lumbricoides</name>
    <dbReference type="NCBI Taxonomy" id="6253"/>
    <lineage>
        <taxon>Eukaryota</taxon>
        <taxon>Metazoa</taxon>
        <taxon>Ecdysozoa</taxon>
        <taxon>Nematoda</taxon>
        <taxon>Chromadorea</taxon>
        <taxon>Rhabditida</taxon>
        <taxon>Spirurina</taxon>
        <taxon>Ascaridomorpha</taxon>
        <taxon>Ascaridoidea</taxon>
        <taxon>Ascarididae</taxon>
        <taxon>Ascaris</taxon>
    </lineage>
</organism>
<dbReference type="EMBL" id="JI170381">
    <property type="protein sequence ID" value="ADY44509.1"/>
    <property type="molecule type" value="mRNA"/>
</dbReference>
<reference evidence="7" key="1">
    <citation type="journal article" date="2011" name="Genome Res.">
        <title>Deep small RNA sequencing from the nematode Ascaris reveals conservation, functional diversification, and novel developmental profiles.</title>
        <authorList>
            <person name="Wang J."/>
            <person name="Czech B."/>
            <person name="Crunk A."/>
            <person name="Wallace A."/>
            <person name="Mitreva M."/>
            <person name="Hannon G.J."/>
            <person name="Davis R.E."/>
        </authorList>
    </citation>
    <scope>NUCLEOTIDE SEQUENCE</scope>
</reference>
<dbReference type="GO" id="GO:0016020">
    <property type="term" value="C:membrane"/>
    <property type="evidence" value="ECO:0007669"/>
    <property type="project" value="UniProtKB-SubCell"/>
</dbReference>
<name>F1L305_ASCSU</name>
<dbReference type="InterPro" id="IPR020846">
    <property type="entry name" value="MFS_dom"/>
</dbReference>
<feature type="transmembrane region" description="Helical" evidence="5">
    <location>
        <begin position="284"/>
        <end position="303"/>
    </location>
</feature>
<feature type="domain" description="Major facilitator superfamily (MFS) profile" evidence="6">
    <location>
        <begin position="30"/>
        <end position="476"/>
    </location>
</feature>
<keyword evidence="4 5" id="KW-0472">Membrane</keyword>
<evidence type="ECO:0000256" key="3">
    <source>
        <dbReference type="ARBA" id="ARBA00022989"/>
    </source>
</evidence>
<evidence type="ECO:0000259" key="6">
    <source>
        <dbReference type="PROSITE" id="PS50850"/>
    </source>
</evidence>
<feature type="transmembrane region" description="Helical" evidence="5">
    <location>
        <begin position="74"/>
        <end position="99"/>
    </location>
</feature>
<sequence length="522" mass="57420">MSSVSTTFIATVKCVPKAASVKMNRRLGLVTLTHAILGSFGDIEASVFNLMTVPLKIFFNESLTAHYGDVNAESFSLCFSTVASLLFVGIIVGAFTMGYLMDYIGRKQTAVILRSSLGVISGVCMFIAKPLMCFELFSLGHFLAGIVCAFRIVLVIYMAECSPDNLRGLTSVAMSSGSILAMVIVTPLCLPSVLGNSELWICLPAICSIMAFLHLSIAIFFPQSPKHLFIYKHDTPRSKESVLFYHGSVTNFDAIEEEYDRERLLLTNGHTSLSEVISNRTLRWSLAIVMVCAFVPCTSAINVKSVYHATMLMSFGFDETQVMLALMGINILSSPICFAAPLIIEKIGRRPLFLSVSALSVFEWFLLGIAQFLADEHSEHLLYSEILGVVGSISGSAASMLGLLVLTPIMVSELCPHPSRAIITQVSTITSILFGMVFVQLYPLSVEKIGSGYHLAMLLLSSVCLILLYKYLPETKGLPVDQIVRQLSFEHRRRDALLTNKNRRRRSSTYGSTQSTTYFYAI</sequence>
<dbReference type="PROSITE" id="PS50850">
    <property type="entry name" value="MFS"/>
    <property type="match status" value="1"/>
</dbReference>
<feature type="transmembrane region" description="Helical" evidence="5">
    <location>
        <begin position="171"/>
        <end position="193"/>
    </location>
</feature>
<comment type="subcellular location">
    <subcellularLocation>
        <location evidence="1">Membrane</location>
        <topology evidence="1">Multi-pass membrane protein</topology>
    </subcellularLocation>
</comment>
<dbReference type="InterPro" id="IPR036259">
    <property type="entry name" value="MFS_trans_sf"/>
</dbReference>
<dbReference type="GO" id="GO:0015149">
    <property type="term" value="F:hexose transmembrane transporter activity"/>
    <property type="evidence" value="ECO:0007669"/>
    <property type="project" value="TreeGrafter"/>
</dbReference>
<feature type="transmembrane region" description="Helical" evidence="5">
    <location>
        <begin position="199"/>
        <end position="221"/>
    </location>
</feature>
<feature type="transmembrane region" description="Helical" evidence="5">
    <location>
        <begin position="421"/>
        <end position="441"/>
    </location>
</feature>
<feature type="transmembrane region" description="Helical" evidence="5">
    <location>
        <begin position="27"/>
        <end position="54"/>
    </location>
</feature>
<dbReference type="PANTHER" id="PTHR23503:SF123">
    <property type="entry name" value="MAJOR FACILITATOR SUPERFAMILY (MFS) PROFILE DOMAIN-CONTAINING PROTEIN"/>
    <property type="match status" value="1"/>
</dbReference>
<dbReference type="Pfam" id="PF00083">
    <property type="entry name" value="Sugar_tr"/>
    <property type="match status" value="1"/>
</dbReference>
<dbReference type="Gene3D" id="1.20.1250.20">
    <property type="entry name" value="MFS general substrate transporter like domains"/>
    <property type="match status" value="1"/>
</dbReference>